<dbReference type="NCBIfam" id="TIGR00287">
    <property type="entry name" value="cas1"/>
    <property type="match status" value="1"/>
</dbReference>
<dbReference type="PANTHER" id="PTHR34353">
    <property type="entry name" value="CRISPR-ASSOCIATED ENDONUCLEASE CAS1 1"/>
    <property type="match status" value="1"/>
</dbReference>
<comment type="cofactor">
    <cofactor evidence="8">
        <name>Mg(2+)</name>
        <dbReference type="ChEBI" id="CHEBI:18420"/>
    </cofactor>
    <cofactor evidence="8">
        <name>Mn(2+)</name>
        <dbReference type="ChEBI" id="CHEBI:29035"/>
    </cofactor>
</comment>
<reference evidence="9 10" key="1">
    <citation type="submission" date="2018-11" db="EMBL/GenBank/DDBJ databases">
        <authorList>
            <person name="Kleinhagauer T."/>
            <person name="Glaeser S.P."/>
            <person name="Spergser J."/>
            <person name="Ruckert C."/>
            <person name="Kaempfer P."/>
            <person name="Busse H.-J."/>
        </authorList>
    </citation>
    <scope>NUCLEOTIDE SEQUENCE [LARGE SCALE GENOMIC DNA]</scope>
    <source>
        <strain evidence="9 10">200CH</strain>
    </source>
</reference>
<dbReference type="EC" id="3.1.-.-" evidence="8"/>
<evidence type="ECO:0000256" key="8">
    <source>
        <dbReference type="HAMAP-Rule" id="MF_01470"/>
    </source>
</evidence>
<dbReference type="PANTHER" id="PTHR34353:SF3">
    <property type="entry name" value="CRISPR-ASSOCIATED ENDONUCLEASE CAS1"/>
    <property type="match status" value="1"/>
</dbReference>
<dbReference type="GO" id="GO:0051607">
    <property type="term" value="P:defense response to virus"/>
    <property type="evidence" value="ECO:0007669"/>
    <property type="project" value="UniProtKB-UniRule"/>
</dbReference>
<comment type="similarity">
    <text evidence="8">Belongs to the CRISPR-associated endonuclease Cas1 family.</text>
</comment>
<dbReference type="InterPro" id="IPR042211">
    <property type="entry name" value="CRISPR-assoc_Cas1_N"/>
</dbReference>
<feature type="binding site" evidence="8">
    <location>
        <position position="210"/>
    </location>
    <ligand>
        <name>Mn(2+)</name>
        <dbReference type="ChEBI" id="CHEBI:29035"/>
    </ligand>
</feature>
<dbReference type="EMBL" id="CP033896">
    <property type="protein sequence ID" value="AZA12565.1"/>
    <property type="molecule type" value="Genomic_DNA"/>
</dbReference>
<dbReference type="CDD" id="cd09719">
    <property type="entry name" value="Cas1_I-E"/>
    <property type="match status" value="1"/>
</dbReference>
<dbReference type="InterPro" id="IPR050646">
    <property type="entry name" value="Cas1"/>
</dbReference>
<proteinExistence type="inferred from homology"/>
<dbReference type="Gene3D" id="3.100.10.20">
    <property type="entry name" value="CRISPR-associated endonuclease Cas1, N-terminal domain"/>
    <property type="match status" value="1"/>
</dbReference>
<dbReference type="InterPro" id="IPR019851">
    <property type="entry name" value="CRISPR-assoc_Cas1_ECOLI"/>
</dbReference>
<keyword evidence="1 8" id="KW-0540">Nuclease</keyword>
<dbReference type="InterPro" id="IPR033641">
    <property type="entry name" value="Cas1_I-E"/>
</dbReference>
<evidence type="ECO:0000256" key="7">
    <source>
        <dbReference type="ARBA" id="ARBA00023125"/>
    </source>
</evidence>
<dbReference type="GO" id="GO:0046872">
    <property type="term" value="F:metal ion binding"/>
    <property type="evidence" value="ECO:0007669"/>
    <property type="project" value="UniProtKB-UniRule"/>
</dbReference>
<keyword evidence="5 8" id="KW-0460">Magnesium</keyword>
<keyword evidence="3 8" id="KW-0255">Endonuclease</keyword>
<dbReference type="GO" id="GO:0016787">
    <property type="term" value="F:hydrolase activity"/>
    <property type="evidence" value="ECO:0007669"/>
    <property type="project" value="UniProtKB-KW"/>
</dbReference>
<dbReference type="GO" id="GO:0003677">
    <property type="term" value="F:DNA binding"/>
    <property type="evidence" value="ECO:0007669"/>
    <property type="project" value="UniProtKB-KW"/>
</dbReference>
<organism evidence="9 10">
    <name type="scientific">Corynebacterium choanae</name>
    <dbReference type="NCBI Taxonomy" id="1862358"/>
    <lineage>
        <taxon>Bacteria</taxon>
        <taxon>Bacillati</taxon>
        <taxon>Actinomycetota</taxon>
        <taxon>Actinomycetes</taxon>
        <taxon>Mycobacteriales</taxon>
        <taxon>Corynebacteriaceae</taxon>
        <taxon>Corynebacterium</taxon>
    </lineage>
</organism>
<dbReference type="Gene3D" id="1.20.120.920">
    <property type="entry name" value="CRISPR-associated endonuclease Cas1, C-terminal domain"/>
    <property type="match status" value="1"/>
</dbReference>
<keyword evidence="4 8" id="KW-0378">Hydrolase</keyword>
<dbReference type="GO" id="GO:0043571">
    <property type="term" value="P:maintenance of CRISPR repeat elements"/>
    <property type="evidence" value="ECO:0007669"/>
    <property type="project" value="UniProtKB-UniRule"/>
</dbReference>
<dbReference type="Proteomes" id="UP000269019">
    <property type="component" value="Chromosome"/>
</dbReference>
<dbReference type="OrthoDB" id="9777847at2"/>
<dbReference type="AlphaFoldDB" id="A0A3G6J3C7"/>
<keyword evidence="2 8" id="KW-0479">Metal-binding</keyword>
<accession>A0A3G6J3C7</accession>
<evidence type="ECO:0000256" key="4">
    <source>
        <dbReference type="ARBA" id="ARBA00022801"/>
    </source>
</evidence>
<evidence type="ECO:0000313" key="10">
    <source>
        <dbReference type="Proteomes" id="UP000269019"/>
    </source>
</evidence>
<keyword evidence="10" id="KW-1185">Reference proteome</keyword>
<gene>
    <name evidence="9" type="primary">ygbT</name>
    <name evidence="8" type="synonym">cas1</name>
    <name evidence="9" type="ORF">CCHOA_00680</name>
</gene>
<feature type="binding site" evidence="8">
    <location>
        <position position="223"/>
    </location>
    <ligand>
        <name>Mn(2+)</name>
        <dbReference type="ChEBI" id="CHEBI:29035"/>
    </ligand>
</feature>
<evidence type="ECO:0000256" key="2">
    <source>
        <dbReference type="ARBA" id="ARBA00022723"/>
    </source>
</evidence>
<name>A0A3G6J3C7_9CORY</name>
<evidence type="ECO:0000256" key="6">
    <source>
        <dbReference type="ARBA" id="ARBA00023118"/>
    </source>
</evidence>
<dbReference type="Pfam" id="PF01867">
    <property type="entry name" value="Cas_Cas1"/>
    <property type="match status" value="2"/>
</dbReference>
<dbReference type="KEGG" id="ccho:CCHOA_00680"/>
<keyword evidence="8" id="KW-0464">Manganese</keyword>
<dbReference type="GO" id="GO:0004520">
    <property type="term" value="F:DNA endonuclease activity"/>
    <property type="evidence" value="ECO:0007669"/>
    <property type="project" value="InterPro"/>
</dbReference>
<evidence type="ECO:0000256" key="1">
    <source>
        <dbReference type="ARBA" id="ARBA00022722"/>
    </source>
</evidence>
<evidence type="ECO:0000256" key="5">
    <source>
        <dbReference type="ARBA" id="ARBA00022842"/>
    </source>
</evidence>
<protein>
    <recommendedName>
        <fullName evidence="8">CRISPR-associated endonuclease Cas1</fullName>
        <ecNumber evidence="8">3.1.-.-</ecNumber>
    </recommendedName>
</protein>
<dbReference type="InterPro" id="IPR042206">
    <property type="entry name" value="CRISPR-assoc_Cas1_C"/>
</dbReference>
<sequence length="314" mass="34508">MANINISPKDLLRVEDRISFVYLEHCTIGRDGGALTATDDSGVTYVPVSAVSVILLGPGTRVTHPAMTVIGESGCAVMWVGESGTRYYAHGRGVARSSRLLIQQARLCSNRNQRLAVARAMYAMRFPEEDTSSLTMQQLRGKEGARVRKIYRQCATEYDVEWHGREYDPQDFAGGSIVNQALSAAHCCLYGLVHAVIVGLGCAPGLGFVHCGHDRSFVYDIADLYKAQVTIPVAFRIAKQFEDVMVNESDLGRAVRYELRDQFRDRRLAEQIVHDIKTLLLADEVSSEDIATDKNTLWDGKTGSIAGGVNYGDG</sequence>
<dbReference type="HAMAP" id="MF_01470">
    <property type="entry name" value="Cas1"/>
    <property type="match status" value="1"/>
</dbReference>
<comment type="function">
    <text evidence="8">CRISPR (clustered regularly interspaced short palindromic repeat), is an adaptive immune system that provides protection against mobile genetic elements (viruses, transposable elements and conjugative plasmids). CRISPR clusters contain spacers, sequences complementary to antecedent mobile elements, and target invading nucleic acids. CRISPR clusters are transcribed and processed into CRISPR RNA (crRNA). Acts as a dsDNA endonuclease. Involved in the integration of spacer DNA into the CRISPR cassette.</text>
</comment>
<evidence type="ECO:0000313" key="9">
    <source>
        <dbReference type="EMBL" id="AZA12565.1"/>
    </source>
</evidence>
<evidence type="ECO:0000256" key="3">
    <source>
        <dbReference type="ARBA" id="ARBA00022759"/>
    </source>
</evidence>
<keyword evidence="7 8" id="KW-0238">DNA-binding</keyword>
<dbReference type="InterPro" id="IPR002729">
    <property type="entry name" value="CRISPR-assoc_Cas1"/>
</dbReference>
<dbReference type="RefSeq" id="WP_123925739.1">
    <property type="nucleotide sequence ID" value="NZ_CP033896.1"/>
</dbReference>
<comment type="subunit">
    <text evidence="8">Homodimer, forms a heterotetramer with a Cas2 homodimer.</text>
</comment>
<dbReference type="NCBIfam" id="TIGR03638">
    <property type="entry name" value="cas1_ECOLI"/>
    <property type="match status" value="1"/>
</dbReference>
<keyword evidence="6 8" id="KW-0051">Antiviral defense</keyword>
<feature type="binding site" evidence="8">
    <location>
        <position position="143"/>
    </location>
    <ligand>
        <name>Mn(2+)</name>
        <dbReference type="ChEBI" id="CHEBI:29035"/>
    </ligand>
</feature>